<feature type="compositionally biased region" description="Low complexity" evidence="1">
    <location>
        <begin position="29"/>
        <end position="55"/>
    </location>
</feature>
<feature type="signal peptide" evidence="2">
    <location>
        <begin position="1"/>
        <end position="20"/>
    </location>
</feature>
<evidence type="ECO:0000313" key="3">
    <source>
        <dbReference type="EMBL" id="MBW4660461.1"/>
    </source>
</evidence>
<feature type="compositionally biased region" description="Polar residues" evidence="1">
    <location>
        <begin position="85"/>
        <end position="102"/>
    </location>
</feature>
<reference evidence="3" key="2">
    <citation type="journal article" date="2022" name="Microbiol. Resour. Announc.">
        <title>Metagenome Sequencing to Explore Phylogenomics of Terrestrial Cyanobacteria.</title>
        <authorList>
            <person name="Ward R.D."/>
            <person name="Stajich J.E."/>
            <person name="Johansen J.R."/>
            <person name="Huntemann M."/>
            <person name="Clum A."/>
            <person name="Foster B."/>
            <person name="Foster B."/>
            <person name="Roux S."/>
            <person name="Palaniappan K."/>
            <person name="Varghese N."/>
            <person name="Mukherjee S."/>
            <person name="Reddy T.B.K."/>
            <person name="Daum C."/>
            <person name="Copeland A."/>
            <person name="Chen I.A."/>
            <person name="Ivanova N.N."/>
            <person name="Kyrpides N.C."/>
            <person name="Shapiro N."/>
            <person name="Eloe-Fadrosh E.A."/>
            <person name="Pietrasiak N."/>
        </authorList>
    </citation>
    <scope>NUCLEOTIDE SEQUENCE</scope>
    <source>
        <strain evidence="3">UHER 2000/2452</strain>
    </source>
</reference>
<feature type="chain" id="PRO_5037352855" evidence="2">
    <location>
        <begin position="21"/>
        <end position="285"/>
    </location>
</feature>
<dbReference type="EMBL" id="JAHHHD010000021">
    <property type="protein sequence ID" value="MBW4660461.1"/>
    <property type="molecule type" value="Genomic_DNA"/>
</dbReference>
<feature type="region of interest" description="Disordered" evidence="1">
    <location>
        <begin position="28"/>
        <end position="175"/>
    </location>
</feature>
<accession>A0A951QCY3</accession>
<dbReference type="Proteomes" id="UP000757435">
    <property type="component" value="Unassembled WGS sequence"/>
</dbReference>
<keyword evidence="2" id="KW-0732">Signal</keyword>
<feature type="region of interest" description="Disordered" evidence="1">
    <location>
        <begin position="266"/>
        <end position="285"/>
    </location>
</feature>
<feature type="compositionally biased region" description="Low complexity" evidence="1">
    <location>
        <begin position="268"/>
        <end position="285"/>
    </location>
</feature>
<sequence length="285" mass="28580">MRQVSRQVSWIALTMGLALVATGCGGDGSTTATSPTTTASSPVPVASPTIAASPSPGQPGNPAFTNPTVSPQNVAPRGILPPDLISSTDPNQRVRQVQSSRSDPFALLPTSPTVRLPPPLPTVAVAPPSGAAANPFPTVRQTSPNRTTSSGGSGGSSAVSRQSGGSSGSGALAPIPTLVPRATPILPPAPQPDLARAVMVTGVVQVGETLYAIVNAPNEPSSRYVQAGQRLSNGQILVRRIDANGAEPQVVFEQFGIEVVRAVGEGGAPTSSTPAASVPTAATRG</sequence>
<dbReference type="PROSITE" id="PS51257">
    <property type="entry name" value="PROKAR_LIPOPROTEIN"/>
    <property type="match status" value="1"/>
</dbReference>
<gene>
    <name evidence="3" type="ORF">KME15_17450</name>
</gene>
<proteinExistence type="predicted"/>
<name>A0A951QCY3_9CYAN</name>
<protein>
    <submittedName>
        <fullName evidence="3">Uncharacterized protein</fullName>
    </submittedName>
</protein>
<organism evidence="3 4">
    <name type="scientific">Drouetiella hepatica Uher 2000/2452</name>
    <dbReference type="NCBI Taxonomy" id="904376"/>
    <lineage>
        <taxon>Bacteria</taxon>
        <taxon>Bacillati</taxon>
        <taxon>Cyanobacteriota</taxon>
        <taxon>Cyanophyceae</taxon>
        <taxon>Oculatellales</taxon>
        <taxon>Oculatellaceae</taxon>
        <taxon>Drouetiella</taxon>
    </lineage>
</organism>
<feature type="compositionally biased region" description="Polar residues" evidence="1">
    <location>
        <begin position="139"/>
        <end position="148"/>
    </location>
</feature>
<dbReference type="AlphaFoldDB" id="A0A951QCY3"/>
<evidence type="ECO:0000256" key="2">
    <source>
        <dbReference type="SAM" id="SignalP"/>
    </source>
</evidence>
<feature type="compositionally biased region" description="Polar residues" evidence="1">
    <location>
        <begin position="63"/>
        <end position="73"/>
    </location>
</feature>
<evidence type="ECO:0000256" key="1">
    <source>
        <dbReference type="SAM" id="MobiDB-lite"/>
    </source>
</evidence>
<reference evidence="3" key="1">
    <citation type="submission" date="2021-05" db="EMBL/GenBank/DDBJ databases">
        <authorList>
            <person name="Pietrasiak N."/>
            <person name="Ward R."/>
            <person name="Stajich J.E."/>
            <person name="Kurbessoian T."/>
        </authorList>
    </citation>
    <scope>NUCLEOTIDE SEQUENCE</scope>
    <source>
        <strain evidence="3">UHER 2000/2452</strain>
    </source>
</reference>
<comment type="caution">
    <text evidence="3">The sequence shown here is derived from an EMBL/GenBank/DDBJ whole genome shotgun (WGS) entry which is preliminary data.</text>
</comment>
<evidence type="ECO:0000313" key="4">
    <source>
        <dbReference type="Proteomes" id="UP000757435"/>
    </source>
</evidence>